<accession>A0A0F7UVF9</accession>
<keyword evidence="2" id="KW-1133">Transmembrane helix</keyword>
<dbReference type="EMBL" id="LN714496">
    <property type="protein sequence ID" value="CEL74041.1"/>
    <property type="molecule type" value="Genomic_DNA"/>
</dbReference>
<gene>
    <name evidence="4" type="ORF">BN1205_089200</name>
</gene>
<organism evidence="4">
    <name type="scientific">Toxoplasma gondii (strain ATCC 50861 / VEG)</name>
    <dbReference type="NCBI Taxonomy" id="432359"/>
    <lineage>
        <taxon>Eukaryota</taxon>
        <taxon>Sar</taxon>
        <taxon>Alveolata</taxon>
        <taxon>Apicomplexa</taxon>
        <taxon>Conoidasida</taxon>
        <taxon>Coccidia</taxon>
        <taxon>Eucoccidiorida</taxon>
        <taxon>Eimeriorina</taxon>
        <taxon>Sarcocystidae</taxon>
        <taxon>Toxoplasma</taxon>
    </lineage>
</organism>
<feature type="chain" id="PRO_5002523666" description="Toxoplasma gondii family B protein" evidence="3">
    <location>
        <begin position="28"/>
        <end position="184"/>
    </location>
</feature>
<evidence type="ECO:0000256" key="1">
    <source>
        <dbReference type="SAM" id="MobiDB-lite"/>
    </source>
</evidence>
<sequence length="184" mass="19672">MMVPACSAATLAFFISLLCFLSNCCIGSRAMTTEVVAAPSPMTTTTAAPPVVKKKESPAMCVYLLHCRSRSSRTEKKTAAIRRRMAVTVTAAAVLLTAVVRMLLASVKLQQCLDKNAEAAGDKNEGNTERRLAEGGSDEDKCVSLNTTSTGCRGYASLFDQDHDSDLTLHSSRATRGYSVPSTR</sequence>
<feature type="signal peptide" evidence="3">
    <location>
        <begin position="1"/>
        <end position="27"/>
    </location>
</feature>
<evidence type="ECO:0000256" key="3">
    <source>
        <dbReference type="SAM" id="SignalP"/>
    </source>
</evidence>
<keyword evidence="2" id="KW-0812">Transmembrane</keyword>
<reference evidence="4" key="1">
    <citation type="journal article" date="2015" name="PLoS ONE">
        <title>Comprehensive Evaluation of Toxoplasma gondii VEG and Neospora caninum LIV Genomes with Tachyzoite Stage Transcriptome and Proteome Defines Novel Transcript Features.</title>
        <authorList>
            <person name="Ramaprasad A."/>
            <person name="Mourier T."/>
            <person name="Naeem R."/>
            <person name="Malas T.B."/>
            <person name="Moussa E."/>
            <person name="Panigrahi A."/>
            <person name="Vermont S.J."/>
            <person name="Otto T.D."/>
            <person name="Wastling J."/>
            <person name="Pain A."/>
        </authorList>
    </citation>
    <scope>NUCLEOTIDE SEQUENCE</scope>
    <source>
        <strain evidence="4">VEG</strain>
    </source>
</reference>
<dbReference type="AlphaFoldDB" id="A0A0F7UVF9"/>
<feature type="region of interest" description="Disordered" evidence="1">
    <location>
        <begin position="119"/>
        <end position="140"/>
    </location>
</feature>
<evidence type="ECO:0008006" key="5">
    <source>
        <dbReference type="Google" id="ProtNLM"/>
    </source>
</evidence>
<name>A0A0F7UVF9_TOXGV</name>
<evidence type="ECO:0000256" key="2">
    <source>
        <dbReference type="SAM" id="Phobius"/>
    </source>
</evidence>
<keyword evidence="3" id="KW-0732">Signal</keyword>
<protein>
    <recommendedName>
        <fullName evidence="5">Toxoplasma gondii family B protein</fullName>
    </recommendedName>
</protein>
<evidence type="ECO:0000313" key="4">
    <source>
        <dbReference type="EMBL" id="CEL74041.1"/>
    </source>
</evidence>
<proteinExistence type="predicted"/>
<feature type="transmembrane region" description="Helical" evidence="2">
    <location>
        <begin position="85"/>
        <end position="104"/>
    </location>
</feature>
<keyword evidence="2" id="KW-0472">Membrane</keyword>